<name>A0ABD4KVN5_VIBAN</name>
<dbReference type="InterPro" id="IPR027417">
    <property type="entry name" value="P-loop_NTPase"/>
</dbReference>
<dbReference type="AlphaFoldDB" id="A0ABD4KVN5"/>
<reference evidence="1 2" key="1">
    <citation type="journal article" date="2021" name="PeerJ">
        <title>Analysis of 44 Vibrio anguillarum genomes reveals high genetic diversity.</title>
        <authorList>
            <person name="Hansen M.J."/>
            <person name="Dalsgaard I."/>
        </authorList>
    </citation>
    <scope>NUCLEOTIDE SEQUENCE [LARGE SCALE GENOMIC DNA]</scope>
    <source>
        <strain evidence="1 2">17-16730-2A</strain>
    </source>
</reference>
<dbReference type="EMBL" id="RDOM01000400">
    <property type="protein sequence ID" value="MBF4274600.1"/>
    <property type="molecule type" value="Genomic_DNA"/>
</dbReference>
<dbReference type="Gene3D" id="3.40.50.300">
    <property type="entry name" value="P-loop containing nucleotide triphosphate hydrolases"/>
    <property type="match status" value="1"/>
</dbReference>
<evidence type="ECO:0000313" key="1">
    <source>
        <dbReference type="EMBL" id="MBF4274600.1"/>
    </source>
</evidence>
<organism evidence="1 2">
    <name type="scientific">Vibrio anguillarum</name>
    <name type="common">Listonella anguillarum</name>
    <dbReference type="NCBI Taxonomy" id="55601"/>
    <lineage>
        <taxon>Bacteria</taxon>
        <taxon>Pseudomonadati</taxon>
        <taxon>Pseudomonadota</taxon>
        <taxon>Gammaproteobacteria</taxon>
        <taxon>Vibrionales</taxon>
        <taxon>Vibrionaceae</taxon>
        <taxon>Vibrio</taxon>
    </lineage>
</organism>
<protein>
    <submittedName>
        <fullName evidence="1">AAA family ATPase</fullName>
    </submittedName>
</protein>
<dbReference type="Proteomes" id="UP000722957">
    <property type="component" value="Unassembled WGS sequence"/>
</dbReference>
<sequence>QAVNPDSTSLEFAINGDKFFLPLRLNDAVLFTQNHYEKGIQNGSLGTLTSVKHSGDSYGEITLDTGDKIEVTQSVLDCMELGYAITLHKAQGS</sequence>
<proteinExistence type="predicted"/>
<evidence type="ECO:0000313" key="2">
    <source>
        <dbReference type="Proteomes" id="UP000722957"/>
    </source>
</evidence>
<gene>
    <name evidence="1" type="ORF">EAY07_21860</name>
</gene>
<accession>A0ABD4KVN5</accession>
<dbReference type="Gene3D" id="2.30.30.940">
    <property type="match status" value="1"/>
</dbReference>
<feature type="non-terminal residue" evidence="1">
    <location>
        <position position="1"/>
    </location>
</feature>
<feature type="non-terminal residue" evidence="1">
    <location>
        <position position="93"/>
    </location>
</feature>
<dbReference type="SUPFAM" id="SSF52540">
    <property type="entry name" value="P-loop containing nucleoside triphosphate hydrolases"/>
    <property type="match status" value="1"/>
</dbReference>
<comment type="caution">
    <text evidence="1">The sequence shown here is derived from an EMBL/GenBank/DDBJ whole genome shotgun (WGS) entry which is preliminary data.</text>
</comment>